<keyword evidence="6" id="KW-0106">Calcium</keyword>
<evidence type="ECO:0000256" key="4">
    <source>
        <dbReference type="ARBA" id="ARBA00022723"/>
    </source>
</evidence>
<sequence>MKRTASLFKRLCVWYCAAVVFFPLFAADRKPWDQTAVPVITAAQTLPDAPGTVELTCMLETSTDGADKGLAEMLDQSLNVVDSKPIGKTRRDEKKITFTPPKSGTYSFRVTALRTGEKEGLVSESVTVRFTLPLEKPAVQLLNAGGGALELSWSAVPEASSYVVRYTDVRTGTAAEKTAGSTTHAQLTGLTAGSTYAVSVAAVRGAGSASADVAYSDPIDKLIKNEREREWQFAWFGQSSSKDRNTMRMIDGNNLTFELNSCTFDPATQMIKDKGGKFTAFHDGISYYYTVIDPDTENFELTATFTVDYINITADGQEGFGILAMDSIGQNGVNAVNHYTNSAGVIATKFEKTINGVKKTSKDTLGARFVSGITGDVIALGDSGIAQYGKSVSDAYSYDQSDLVRAGDTYRVTLKKTNTGYHAIFKRTIASEDTIEEYIMYGPEKLRQLDADHVYVGFAAARGCNVTVSDVSMKITDPAADPAAQEEPPELIPLTVKVDSPSTYHTSKYPFVFTSNADGLLTVTDKNGKTPVKNAKVKALIDYKKTIKVPAGLNDYQITFTPDPDFRPGEKQAIAQYNAELKTYEQDYKSVSIVHTVINKSYGRAELYAAPDGSAFGDGSPENPLDIQSALNYVKPGQTVVLSGGTYYPTRGIMIERGNSGVKKSAKNITRKTLRSADGTRAILDFTSAGAGFQLWGDCWLIEGIDIRNTPGNVKGLQVAGSDNVVRRVNTYSCGDTGLQISGVSSETFPKWPARNLIENCTSYGNIDPAANNADGFAAKLTCADGNVFRGCIAYGNIDDGWDLFAKIESGPIGAVLIENCIAYKNGSLPDGSGNGDGNGFKLGGDGIAVPHVLRNSISFGNGTSGITSNSDPAIKLENVTSYGNKGANINLYGKGKETERQFAVSNSISMEGMSADEYKEMPSLAAPGNYFWNGAQSLNSEGRQLTPDVFVSTDTDIVPVRKADGSIDMKGLLELTDAAPAGVGARF</sequence>
<dbReference type="EC" id="4.2.2.9" evidence="11"/>
<dbReference type="EMBL" id="CP002696">
    <property type="protein sequence ID" value="AEE17572.1"/>
    <property type="molecule type" value="Genomic_DNA"/>
</dbReference>
<dbReference type="InterPro" id="IPR058953">
    <property type="entry name" value="PelX-like_N"/>
</dbReference>
<accession>F4LKL6</accession>
<dbReference type="InterPro" id="IPR003961">
    <property type="entry name" value="FN3_dom"/>
</dbReference>
<dbReference type="SMART" id="SM00060">
    <property type="entry name" value="FN3"/>
    <property type="match status" value="1"/>
</dbReference>
<reference evidence="12" key="1">
    <citation type="submission" date="2011-04" db="EMBL/GenBank/DDBJ databases">
        <title>The complete genome of Treponema brennaborense DSM 12168.</title>
        <authorList>
            <person name="Lucas S."/>
            <person name="Han J."/>
            <person name="Lapidus A."/>
            <person name="Bruce D."/>
            <person name="Goodwin L."/>
            <person name="Pitluck S."/>
            <person name="Peters L."/>
            <person name="Kyrpides N."/>
            <person name="Mavromatis K."/>
            <person name="Ivanova N."/>
            <person name="Mikhailova N."/>
            <person name="Pagani I."/>
            <person name="Teshima H."/>
            <person name="Detter J.C."/>
            <person name="Tapia R."/>
            <person name="Han C."/>
            <person name="Land M."/>
            <person name="Hauser L."/>
            <person name="Markowitz V."/>
            <person name="Cheng J.-F."/>
            <person name="Hugenholtz P."/>
            <person name="Woyke T."/>
            <person name="Wu D."/>
            <person name="Gronow S."/>
            <person name="Wellnitz S."/>
            <person name="Brambilla E."/>
            <person name="Klenk H.-P."/>
            <person name="Eisen J.A."/>
        </authorList>
    </citation>
    <scope>NUCLEOTIDE SEQUENCE [LARGE SCALE GENOMIC DNA]</scope>
    <source>
        <strain evidence="12">DSM 12168 / CIP 105900 / DD5/3</strain>
    </source>
</reference>
<dbReference type="CDD" id="cd00063">
    <property type="entry name" value="FN3"/>
    <property type="match status" value="1"/>
</dbReference>
<feature type="domain" description="Fibronectin type-III" evidence="10">
    <location>
        <begin position="133"/>
        <end position="226"/>
    </location>
</feature>
<feature type="signal peptide" evidence="9">
    <location>
        <begin position="1"/>
        <end position="26"/>
    </location>
</feature>
<name>F4LKL6_TREBD</name>
<keyword evidence="12" id="KW-1185">Reference proteome</keyword>
<dbReference type="GO" id="GO:0005576">
    <property type="term" value="C:extracellular region"/>
    <property type="evidence" value="ECO:0007669"/>
    <property type="project" value="UniProtKB-SubCell"/>
</dbReference>
<dbReference type="PANTHER" id="PTHR40088:SF1">
    <property type="entry name" value="PECTATE LYASE PEL9"/>
    <property type="match status" value="1"/>
</dbReference>
<proteinExistence type="inferred from homology"/>
<evidence type="ECO:0000256" key="7">
    <source>
        <dbReference type="ARBA" id="ARBA00023239"/>
    </source>
</evidence>
<evidence type="ECO:0000313" key="11">
    <source>
        <dbReference type="EMBL" id="AEE17572.1"/>
    </source>
</evidence>
<keyword evidence="4" id="KW-0479">Metal-binding</keyword>
<evidence type="ECO:0000259" key="10">
    <source>
        <dbReference type="PROSITE" id="PS50853"/>
    </source>
</evidence>
<dbReference type="InterPro" id="IPR058863">
    <property type="entry name" value="PelX-like_Ig"/>
</dbReference>
<dbReference type="SUPFAM" id="SSF51126">
    <property type="entry name" value="Pectin lyase-like"/>
    <property type="match status" value="1"/>
</dbReference>
<dbReference type="GO" id="GO:0047489">
    <property type="term" value="F:pectate disaccharide-lyase activity"/>
    <property type="evidence" value="ECO:0007669"/>
    <property type="project" value="UniProtKB-EC"/>
</dbReference>
<gene>
    <name evidence="11" type="ordered locus">Trebr_2157</name>
</gene>
<evidence type="ECO:0000256" key="5">
    <source>
        <dbReference type="ARBA" id="ARBA00022729"/>
    </source>
</evidence>
<dbReference type="Pfam" id="PF25849">
    <property type="entry name" value="PelX_N"/>
    <property type="match status" value="1"/>
</dbReference>
<comment type="similarity">
    <text evidence="8">Belongs to the polysaccharide lyase 9 family.</text>
</comment>
<evidence type="ECO:0000256" key="8">
    <source>
        <dbReference type="ARBA" id="ARBA00038263"/>
    </source>
</evidence>
<evidence type="ECO:0000256" key="6">
    <source>
        <dbReference type="ARBA" id="ARBA00022837"/>
    </source>
</evidence>
<dbReference type="KEGG" id="tbe:Trebr_2157"/>
<dbReference type="Pfam" id="PF00041">
    <property type="entry name" value="fn3"/>
    <property type="match status" value="1"/>
</dbReference>
<dbReference type="Gene3D" id="2.160.20.10">
    <property type="entry name" value="Single-stranded right-handed beta-helix, Pectin lyase-like"/>
    <property type="match status" value="1"/>
</dbReference>
<dbReference type="eggNOG" id="COG2755">
    <property type="taxonomic scope" value="Bacteria"/>
</dbReference>
<feature type="chain" id="PRO_5003310904" evidence="9">
    <location>
        <begin position="27"/>
        <end position="988"/>
    </location>
</feature>
<dbReference type="InterPro" id="IPR039448">
    <property type="entry name" value="Beta_helix"/>
</dbReference>
<dbReference type="SUPFAM" id="SSF49265">
    <property type="entry name" value="Fibronectin type III"/>
    <property type="match status" value="1"/>
</dbReference>
<evidence type="ECO:0000256" key="2">
    <source>
        <dbReference type="ARBA" id="ARBA00004613"/>
    </source>
</evidence>
<comment type="cofactor">
    <cofactor evidence="1">
        <name>Ca(2+)</name>
        <dbReference type="ChEBI" id="CHEBI:29108"/>
    </cofactor>
</comment>
<dbReference type="AlphaFoldDB" id="F4LKL6"/>
<evidence type="ECO:0000256" key="1">
    <source>
        <dbReference type="ARBA" id="ARBA00001913"/>
    </source>
</evidence>
<keyword evidence="3" id="KW-0964">Secreted</keyword>
<dbReference type="STRING" id="906968.Trebr_2157"/>
<dbReference type="InterPro" id="IPR012334">
    <property type="entry name" value="Pectin_lyas_fold"/>
</dbReference>
<keyword evidence="5 9" id="KW-0732">Signal</keyword>
<evidence type="ECO:0000256" key="3">
    <source>
        <dbReference type="ARBA" id="ARBA00022525"/>
    </source>
</evidence>
<dbReference type="PANTHER" id="PTHR40088">
    <property type="entry name" value="PECTATE LYASE (EUROFUNG)"/>
    <property type="match status" value="1"/>
</dbReference>
<dbReference type="RefSeq" id="WP_013759274.1">
    <property type="nucleotide sequence ID" value="NC_015500.1"/>
</dbReference>
<protein>
    <submittedName>
        <fullName evidence="11">Pectate disaccharide-lyase</fullName>
        <ecNumber evidence="11">4.2.2.9</ecNumber>
    </submittedName>
</protein>
<dbReference type="InterPro" id="IPR036116">
    <property type="entry name" value="FN3_sf"/>
</dbReference>
<dbReference type="InterPro" id="IPR013783">
    <property type="entry name" value="Ig-like_fold"/>
</dbReference>
<dbReference type="InterPro" id="IPR006626">
    <property type="entry name" value="PbH1"/>
</dbReference>
<dbReference type="InterPro" id="IPR052052">
    <property type="entry name" value="Polysaccharide_Lyase_9"/>
</dbReference>
<dbReference type="Proteomes" id="UP000006546">
    <property type="component" value="Chromosome"/>
</dbReference>
<dbReference type="OrthoDB" id="8660908at2"/>
<dbReference type="InterPro" id="IPR011050">
    <property type="entry name" value="Pectin_lyase_fold/virulence"/>
</dbReference>
<dbReference type="HOGENOM" id="CLU_302665_0_0_12"/>
<dbReference type="Pfam" id="PF13229">
    <property type="entry name" value="Beta_helix"/>
    <property type="match status" value="1"/>
</dbReference>
<comment type="subcellular location">
    <subcellularLocation>
        <location evidence="2">Secreted</location>
    </subcellularLocation>
</comment>
<evidence type="ECO:0000313" key="12">
    <source>
        <dbReference type="Proteomes" id="UP000006546"/>
    </source>
</evidence>
<organism evidence="11 12">
    <name type="scientific">Treponema brennaborense (strain DSM 12168 / CIP 105900 / DD5/3)</name>
    <dbReference type="NCBI Taxonomy" id="906968"/>
    <lineage>
        <taxon>Bacteria</taxon>
        <taxon>Pseudomonadati</taxon>
        <taxon>Spirochaetota</taxon>
        <taxon>Spirochaetia</taxon>
        <taxon>Spirochaetales</taxon>
        <taxon>Treponemataceae</taxon>
        <taxon>Treponema</taxon>
    </lineage>
</organism>
<evidence type="ECO:0000256" key="9">
    <source>
        <dbReference type="SAM" id="SignalP"/>
    </source>
</evidence>
<dbReference type="PROSITE" id="PS50853">
    <property type="entry name" value="FN3"/>
    <property type="match status" value="1"/>
</dbReference>
<dbReference type="Gene3D" id="2.60.40.10">
    <property type="entry name" value="Immunoglobulins"/>
    <property type="match status" value="1"/>
</dbReference>
<keyword evidence="7 11" id="KW-0456">Lyase</keyword>
<dbReference type="SMART" id="SM00710">
    <property type="entry name" value="PbH1"/>
    <property type="match status" value="6"/>
</dbReference>
<dbReference type="GO" id="GO:0046872">
    <property type="term" value="F:metal ion binding"/>
    <property type="evidence" value="ECO:0007669"/>
    <property type="project" value="UniProtKB-KW"/>
</dbReference>
<dbReference type="Pfam" id="PF25850">
    <property type="entry name" value="PelX_Ig"/>
    <property type="match status" value="1"/>
</dbReference>